<name>A0A7M4DIB4_9MICO</name>
<gene>
    <name evidence="6" type="primary">cynR</name>
    <name evidence="6" type="ORF">HALOF300_01865</name>
</gene>
<dbReference type="GO" id="GO:0003700">
    <property type="term" value="F:DNA-binding transcription factor activity"/>
    <property type="evidence" value="ECO:0007669"/>
    <property type="project" value="InterPro"/>
</dbReference>
<evidence type="ECO:0000256" key="3">
    <source>
        <dbReference type="ARBA" id="ARBA00023125"/>
    </source>
</evidence>
<dbReference type="FunFam" id="1.10.10.10:FF:000001">
    <property type="entry name" value="LysR family transcriptional regulator"/>
    <property type="match status" value="1"/>
</dbReference>
<organism evidence="6 7">
    <name type="scientific">Occultella aeris</name>
    <dbReference type="NCBI Taxonomy" id="2761496"/>
    <lineage>
        <taxon>Bacteria</taxon>
        <taxon>Bacillati</taxon>
        <taxon>Actinomycetota</taxon>
        <taxon>Actinomycetes</taxon>
        <taxon>Micrococcales</taxon>
        <taxon>Ruaniaceae</taxon>
        <taxon>Occultella</taxon>
    </lineage>
</organism>
<evidence type="ECO:0000313" key="6">
    <source>
        <dbReference type="EMBL" id="VZO36685.1"/>
    </source>
</evidence>
<dbReference type="PROSITE" id="PS50931">
    <property type="entry name" value="HTH_LYSR"/>
    <property type="match status" value="1"/>
</dbReference>
<sequence>MANHADAVSSVDELRLAVALADHGSMLAAAASLHIAQPSASQRLRRLESRVGLALFDRDTRGTRPTAAGLEYVRLARRALETIESVTDGARRAAGRPRSRSGTFTSLSVPVFTAVQRLLPPPATVEQRIGNGRLLLQMMDGGELDASVIIAPHATWAPATSDVTQLGSDPLLLVAASGVEAIASPRERRRAWPLPVWLATYSSQPDDVAQDFAAMGAHVRLAGSAPVALAIARERGELAAVPRTAWSADRRPGEHAQALPGAFSMPLALVTTRTSPLSGRGGELATELGLA</sequence>
<evidence type="ECO:0000256" key="1">
    <source>
        <dbReference type="ARBA" id="ARBA00009437"/>
    </source>
</evidence>
<dbReference type="GO" id="GO:0032993">
    <property type="term" value="C:protein-DNA complex"/>
    <property type="evidence" value="ECO:0007669"/>
    <property type="project" value="TreeGrafter"/>
</dbReference>
<dbReference type="PRINTS" id="PR00039">
    <property type="entry name" value="HTHLYSR"/>
</dbReference>
<dbReference type="EMBL" id="CACRYJ010000025">
    <property type="protein sequence ID" value="VZO36685.1"/>
    <property type="molecule type" value="Genomic_DNA"/>
</dbReference>
<dbReference type="PANTHER" id="PTHR30346:SF28">
    <property type="entry name" value="HTH-TYPE TRANSCRIPTIONAL REGULATOR CYNR"/>
    <property type="match status" value="1"/>
</dbReference>
<dbReference type="PANTHER" id="PTHR30346">
    <property type="entry name" value="TRANSCRIPTIONAL DUAL REGULATOR HCAR-RELATED"/>
    <property type="match status" value="1"/>
</dbReference>
<dbReference type="Gene3D" id="1.10.10.10">
    <property type="entry name" value="Winged helix-like DNA-binding domain superfamily/Winged helix DNA-binding domain"/>
    <property type="match status" value="1"/>
</dbReference>
<evidence type="ECO:0000259" key="5">
    <source>
        <dbReference type="PROSITE" id="PS50931"/>
    </source>
</evidence>
<reference evidence="6 7" key="1">
    <citation type="submission" date="2019-11" db="EMBL/GenBank/DDBJ databases">
        <authorList>
            <person name="Criscuolo A."/>
        </authorList>
    </citation>
    <scope>NUCLEOTIDE SEQUENCE [LARGE SCALE GENOMIC DNA]</scope>
    <source>
        <strain evidence="6">CIP111667</strain>
    </source>
</reference>
<evidence type="ECO:0000256" key="2">
    <source>
        <dbReference type="ARBA" id="ARBA00023015"/>
    </source>
</evidence>
<evidence type="ECO:0000256" key="4">
    <source>
        <dbReference type="ARBA" id="ARBA00023163"/>
    </source>
</evidence>
<comment type="similarity">
    <text evidence="1">Belongs to the LysR transcriptional regulatory family.</text>
</comment>
<dbReference type="Proteomes" id="UP000419743">
    <property type="component" value="Unassembled WGS sequence"/>
</dbReference>
<keyword evidence="7" id="KW-1185">Reference proteome</keyword>
<dbReference type="Pfam" id="PF00126">
    <property type="entry name" value="HTH_1"/>
    <property type="match status" value="1"/>
</dbReference>
<proteinExistence type="inferred from homology"/>
<keyword evidence="2" id="KW-0805">Transcription regulation</keyword>
<dbReference type="InterPro" id="IPR000847">
    <property type="entry name" value="LysR_HTH_N"/>
</dbReference>
<dbReference type="GO" id="GO:0003677">
    <property type="term" value="F:DNA binding"/>
    <property type="evidence" value="ECO:0007669"/>
    <property type="project" value="UniProtKB-KW"/>
</dbReference>
<evidence type="ECO:0000313" key="7">
    <source>
        <dbReference type="Proteomes" id="UP000419743"/>
    </source>
</evidence>
<dbReference type="SUPFAM" id="SSF46785">
    <property type="entry name" value="Winged helix' DNA-binding domain"/>
    <property type="match status" value="1"/>
</dbReference>
<dbReference type="RefSeq" id="WP_156740670.1">
    <property type="nucleotide sequence ID" value="NZ_CACRYJ010000025.1"/>
</dbReference>
<dbReference type="InterPro" id="IPR036388">
    <property type="entry name" value="WH-like_DNA-bd_sf"/>
</dbReference>
<comment type="caution">
    <text evidence="6">The sequence shown here is derived from an EMBL/GenBank/DDBJ whole genome shotgun (WGS) entry which is preliminary data.</text>
</comment>
<keyword evidence="3" id="KW-0238">DNA-binding</keyword>
<accession>A0A7M4DIB4</accession>
<protein>
    <submittedName>
        <fullName evidence="6">HTH-type transcriptional regulator CynR</fullName>
    </submittedName>
</protein>
<dbReference type="AlphaFoldDB" id="A0A7M4DIB4"/>
<keyword evidence="4" id="KW-0804">Transcription</keyword>
<feature type="domain" description="HTH lysR-type" evidence="5">
    <location>
        <begin position="14"/>
        <end position="66"/>
    </location>
</feature>
<dbReference type="InterPro" id="IPR036390">
    <property type="entry name" value="WH_DNA-bd_sf"/>
</dbReference>